<dbReference type="Pfam" id="PF17243">
    <property type="entry name" value="POTRA_TamA_1"/>
    <property type="match status" value="1"/>
</dbReference>
<comment type="subunit">
    <text evidence="10">Interacts with TamB to form the translocation and assembly module (TAM).</text>
</comment>
<feature type="domain" description="Bacterial surface antigen (D15)" evidence="12">
    <location>
        <begin position="327"/>
        <end position="620"/>
    </location>
</feature>
<organism evidence="14 15">
    <name type="scientific">Vreelandella subterranea</name>
    <dbReference type="NCBI Taxonomy" id="416874"/>
    <lineage>
        <taxon>Bacteria</taxon>
        <taxon>Pseudomonadati</taxon>
        <taxon>Pseudomonadota</taxon>
        <taxon>Gammaproteobacteria</taxon>
        <taxon>Oceanospirillales</taxon>
        <taxon>Halomonadaceae</taxon>
        <taxon>Vreelandella</taxon>
    </lineage>
</organism>
<dbReference type="PANTHER" id="PTHR12815">
    <property type="entry name" value="SORTING AND ASSEMBLY MACHINERY SAMM50 PROTEIN FAMILY MEMBER"/>
    <property type="match status" value="1"/>
</dbReference>
<evidence type="ECO:0000256" key="2">
    <source>
        <dbReference type="ARBA" id="ARBA00010248"/>
    </source>
</evidence>
<evidence type="ECO:0000256" key="6">
    <source>
        <dbReference type="ARBA" id="ARBA00022729"/>
    </source>
</evidence>
<evidence type="ECO:0000256" key="4">
    <source>
        <dbReference type="ARBA" id="ARBA00022452"/>
    </source>
</evidence>
<feature type="domain" description="TamA POTRA" evidence="13">
    <location>
        <begin position="35"/>
        <end position="100"/>
    </location>
</feature>
<evidence type="ECO:0000256" key="10">
    <source>
        <dbReference type="ARBA" id="ARBA00093548"/>
    </source>
</evidence>
<dbReference type="Pfam" id="PF01103">
    <property type="entry name" value="Omp85"/>
    <property type="match status" value="1"/>
</dbReference>
<dbReference type="GO" id="GO:0009306">
    <property type="term" value="P:protein secretion"/>
    <property type="evidence" value="ECO:0007669"/>
    <property type="project" value="TreeGrafter"/>
</dbReference>
<accession>A0A1H9V490</accession>
<keyword evidence="4" id="KW-1134">Transmembrane beta strand</keyword>
<feature type="chain" id="PRO_5011675155" description="Translocation and assembly module subunit TamA" evidence="11">
    <location>
        <begin position="32"/>
        <end position="620"/>
    </location>
</feature>
<keyword evidence="7" id="KW-0472">Membrane</keyword>
<keyword evidence="8" id="KW-0998">Cell outer membrane</keyword>
<reference evidence="15" key="1">
    <citation type="submission" date="2016-10" db="EMBL/GenBank/DDBJ databases">
        <authorList>
            <person name="Varghese N."/>
            <person name="Submissions S."/>
        </authorList>
    </citation>
    <scope>NUCLEOTIDE SEQUENCE [LARGE SCALE GENOMIC DNA]</scope>
    <source>
        <strain evidence="15">CGMCC 1.6495</strain>
    </source>
</reference>
<evidence type="ECO:0000256" key="3">
    <source>
        <dbReference type="ARBA" id="ARBA00015419"/>
    </source>
</evidence>
<evidence type="ECO:0000313" key="14">
    <source>
        <dbReference type="EMBL" id="SES16492.1"/>
    </source>
</evidence>
<dbReference type="GO" id="GO:0097347">
    <property type="term" value="C:TAM protein secretion complex"/>
    <property type="evidence" value="ECO:0007669"/>
    <property type="project" value="TreeGrafter"/>
</dbReference>
<dbReference type="STRING" id="416874.SAMN04487958_10898"/>
<evidence type="ECO:0000259" key="12">
    <source>
        <dbReference type="Pfam" id="PF01103"/>
    </source>
</evidence>
<dbReference type="InterPro" id="IPR039910">
    <property type="entry name" value="D15-like"/>
</dbReference>
<name>A0A1H9V490_9GAMM</name>
<feature type="signal peptide" evidence="11">
    <location>
        <begin position="1"/>
        <end position="31"/>
    </location>
</feature>
<comment type="subcellular location">
    <subcellularLocation>
        <location evidence="1">Cell outer membrane</location>
    </subcellularLocation>
</comment>
<evidence type="ECO:0000313" key="15">
    <source>
        <dbReference type="Proteomes" id="UP000198505"/>
    </source>
</evidence>
<dbReference type="EMBL" id="FOGS01000008">
    <property type="protein sequence ID" value="SES16492.1"/>
    <property type="molecule type" value="Genomic_DNA"/>
</dbReference>
<keyword evidence="6 11" id="KW-0732">Signal</keyword>
<dbReference type="PANTHER" id="PTHR12815:SF47">
    <property type="entry name" value="TRANSLOCATION AND ASSEMBLY MODULE SUBUNIT TAMA"/>
    <property type="match status" value="1"/>
</dbReference>
<evidence type="ECO:0000256" key="1">
    <source>
        <dbReference type="ARBA" id="ARBA00004442"/>
    </source>
</evidence>
<keyword evidence="15" id="KW-1185">Reference proteome</keyword>
<keyword evidence="5" id="KW-0812">Transmembrane</keyword>
<sequence>MGRQRLWLSATVIANLLTLPLGMAVTPGAWALDATLEGVEGEVAGNIRAYLQNIEEDEYTQTRLEGEIRQRTRRAMRVFGYYEPDISIELPAEGTPRLIIEPGPQVTIEILDINILGDAAQDKPFKEALARFPLKEGDTLRHAPWDRLRGQFSGLAIERGYFDWGFTDRRMEVRPYLQSARLYMGFDSGPRYRFGKTLITGSHIQPERLQQMRTYEVDEPYLAESLARFNQRLAETGWFSSVSVKPRLETAQELTLAPPGGGDPWWVSATESQPKRPRITSAALASALSMRQSDDDTALPIDVSVEPANRHQFETGIGFATDVGPRLRFGWDQPWINRYGHSLDHDLYLSAPEQRFTGVYDIPLEDPLRDSYRLQYGVRNVDDSDTNSLESTVEIARRWKFDNDWEQSLYLRTTFEDFTQGGEADQVWIFYPGVQWSRTRTRPQRFPLWGDRQQFSVEYSDPAWGSDAQFLRLTGDSEWIRTYGDDNRFLARVSAGAIETRDFDKIPPSLRFFVGGDRSVRGYSYEGLSPRNAEGKLRGGQQKLTSTLEYQRRVTGAWWGAAFVDAGDAFDNWGPADLKKSAGLGVRWVSPVGPVRLDVAHPFDDADDNWRLHFSIGPEF</sequence>
<evidence type="ECO:0000256" key="11">
    <source>
        <dbReference type="SAM" id="SignalP"/>
    </source>
</evidence>
<dbReference type="GO" id="GO:0009279">
    <property type="term" value="C:cell outer membrane"/>
    <property type="evidence" value="ECO:0007669"/>
    <property type="project" value="UniProtKB-SubCell"/>
</dbReference>
<dbReference type="Gene3D" id="2.40.160.50">
    <property type="entry name" value="membrane protein fhac: a member of the omp85/tpsb transporter family"/>
    <property type="match status" value="1"/>
</dbReference>
<evidence type="ECO:0000256" key="5">
    <source>
        <dbReference type="ARBA" id="ARBA00022692"/>
    </source>
</evidence>
<dbReference type="Gene3D" id="3.10.20.310">
    <property type="entry name" value="membrane protein fhac"/>
    <property type="match status" value="3"/>
</dbReference>
<evidence type="ECO:0000256" key="8">
    <source>
        <dbReference type="ARBA" id="ARBA00023237"/>
    </source>
</evidence>
<dbReference type="Proteomes" id="UP000198505">
    <property type="component" value="Unassembled WGS sequence"/>
</dbReference>
<comment type="similarity">
    <text evidence="2">Belongs to the TamA family.</text>
</comment>
<evidence type="ECO:0000256" key="7">
    <source>
        <dbReference type="ARBA" id="ARBA00023136"/>
    </source>
</evidence>
<dbReference type="InterPro" id="IPR000184">
    <property type="entry name" value="Bac_surfAg_D15"/>
</dbReference>
<dbReference type="AlphaFoldDB" id="A0A1H9V490"/>
<proteinExistence type="inferred from homology"/>
<gene>
    <name evidence="14" type="ORF">SAMN04487958_10898</name>
</gene>
<protein>
    <recommendedName>
        <fullName evidence="3">Translocation and assembly module subunit TamA</fullName>
    </recommendedName>
    <alternativeName>
        <fullName evidence="9">Autotransporter assembly factor TamA</fullName>
    </alternativeName>
</protein>
<dbReference type="InterPro" id="IPR035243">
    <property type="entry name" value="TamA_POTRA_Dom_1"/>
</dbReference>
<evidence type="ECO:0000259" key="13">
    <source>
        <dbReference type="Pfam" id="PF17243"/>
    </source>
</evidence>
<dbReference type="RefSeq" id="WP_092828450.1">
    <property type="nucleotide sequence ID" value="NZ_FOGS01000008.1"/>
</dbReference>
<evidence type="ECO:0000256" key="9">
    <source>
        <dbReference type="ARBA" id="ARBA00033063"/>
    </source>
</evidence>